<dbReference type="Gene3D" id="1.10.357.10">
    <property type="entry name" value="Tetracycline Repressor, domain 2"/>
    <property type="match status" value="1"/>
</dbReference>
<evidence type="ECO:0000313" key="5">
    <source>
        <dbReference type="EMBL" id="GIO27265.1"/>
    </source>
</evidence>
<dbReference type="RefSeq" id="WP_212920758.1">
    <property type="nucleotide sequence ID" value="NZ_BORP01000003.1"/>
</dbReference>
<reference evidence="5" key="1">
    <citation type="submission" date="2021-03" db="EMBL/GenBank/DDBJ databases">
        <title>Antimicrobial resistance genes in bacteria isolated from Japanese honey, and their potential for conferring macrolide and lincosamide resistance in the American foulbrood pathogen Paenibacillus larvae.</title>
        <authorList>
            <person name="Okamoto M."/>
            <person name="Kumagai M."/>
            <person name="Kanamori H."/>
            <person name="Takamatsu D."/>
        </authorList>
    </citation>
    <scope>NUCLEOTIDE SEQUENCE</scope>
    <source>
        <strain evidence="5">J43TS3</strain>
    </source>
</reference>
<dbReference type="PROSITE" id="PS50977">
    <property type="entry name" value="HTH_TETR_2"/>
    <property type="match status" value="1"/>
</dbReference>
<keyword evidence="6" id="KW-1185">Reference proteome</keyword>
<dbReference type="GO" id="GO:0003677">
    <property type="term" value="F:DNA binding"/>
    <property type="evidence" value="ECO:0007669"/>
    <property type="project" value="UniProtKB-UniRule"/>
</dbReference>
<dbReference type="PANTHER" id="PTHR43479">
    <property type="entry name" value="ACREF/ENVCD OPERON REPRESSOR-RELATED"/>
    <property type="match status" value="1"/>
</dbReference>
<dbReference type="InterPro" id="IPR050624">
    <property type="entry name" value="HTH-type_Tx_Regulator"/>
</dbReference>
<proteinExistence type="predicted"/>
<dbReference type="EMBL" id="BORP01000003">
    <property type="protein sequence ID" value="GIO27265.1"/>
    <property type="molecule type" value="Genomic_DNA"/>
</dbReference>
<dbReference type="Pfam" id="PF00440">
    <property type="entry name" value="TetR_N"/>
    <property type="match status" value="1"/>
</dbReference>
<keyword evidence="1" id="KW-0678">Repressor</keyword>
<evidence type="ECO:0000256" key="1">
    <source>
        <dbReference type="ARBA" id="ARBA00022491"/>
    </source>
</evidence>
<dbReference type="PANTHER" id="PTHR43479:SF11">
    <property type="entry name" value="ACREF_ENVCD OPERON REPRESSOR-RELATED"/>
    <property type="match status" value="1"/>
</dbReference>
<evidence type="ECO:0000256" key="2">
    <source>
        <dbReference type="ARBA" id="ARBA00023125"/>
    </source>
</evidence>
<dbReference type="InterPro" id="IPR001647">
    <property type="entry name" value="HTH_TetR"/>
</dbReference>
<feature type="domain" description="HTH tetR-type" evidence="4">
    <location>
        <begin position="6"/>
        <end position="66"/>
    </location>
</feature>
<feature type="DNA-binding region" description="H-T-H motif" evidence="3">
    <location>
        <begin position="29"/>
        <end position="48"/>
    </location>
</feature>
<evidence type="ECO:0000256" key="3">
    <source>
        <dbReference type="PROSITE-ProRule" id="PRU00335"/>
    </source>
</evidence>
<keyword evidence="2 3" id="KW-0238">DNA-binding</keyword>
<comment type="caution">
    <text evidence="5">The sequence shown here is derived from an EMBL/GenBank/DDBJ whole genome shotgun (WGS) entry which is preliminary data.</text>
</comment>
<name>A0A920C5Z8_9BACI</name>
<dbReference type="InterPro" id="IPR009057">
    <property type="entry name" value="Homeodomain-like_sf"/>
</dbReference>
<accession>A0A920C5Z8</accession>
<dbReference type="SUPFAM" id="SSF46689">
    <property type="entry name" value="Homeodomain-like"/>
    <property type="match status" value="1"/>
</dbReference>
<dbReference type="Proteomes" id="UP000676917">
    <property type="component" value="Unassembled WGS sequence"/>
</dbReference>
<protein>
    <recommendedName>
        <fullName evidence="4">HTH tetR-type domain-containing protein</fullName>
    </recommendedName>
</protein>
<organism evidence="5 6">
    <name type="scientific">Ornithinibacillus bavariensis</name>
    <dbReference type="NCBI Taxonomy" id="545502"/>
    <lineage>
        <taxon>Bacteria</taxon>
        <taxon>Bacillati</taxon>
        <taxon>Bacillota</taxon>
        <taxon>Bacilli</taxon>
        <taxon>Bacillales</taxon>
        <taxon>Bacillaceae</taxon>
        <taxon>Ornithinibacillus</taxon>
    </lineage>
</organism>
<evidence type="ECO:0000259" key="4">
    <source>
        <dbReference type="PROSITE" id="PS50977"/>
    </source>
</evidence>
<sequence>MARERKISTEELYQTTKQLLLDRGYDGYTFTLLANRLDVSRAAIYKYYENKEELLSEYMVYELQTFIYNLKIVNQEKSFFDQFHALFNYIFNDMSIYRIREIGMQIPTVNQKVAENKQKLEKMHIQLYTLLQKFIEFGKSENVLKKDLPSSLVLGLIFQTVNIPNLERIPHSEWVEKMKEIMCHGMFNKE</sequence>
<evidence type="ECO:0000313" key="6">
    <source>
        <dbReference type="Proteomes" id="UP000676917"/>
    </source>
</evidence>
<dbReference type="PRINTS" id="PR00455">
    <property type="entry name" value="HTHTETR"/>
</dbReference>
<dbReference type="AlphaFoldDB" id="A0A920C5Z8"/>
<gene>
    <name evidence="5" type="ORF">J43TS3_18760</name>
</gene>